<feature type="chain" id="PRO_5041336227" description="Metallo-beta-lactamase domain-containing protein" evidence="1">
    <location>
        <begin position="26"/>
        <end position="367"/>
    </location>
</feature>
<organism evidence="3 4">
    <name type="scientific">Stomatobaculum longum</name>
    <dbReference type="NCBI Taxonomy" id="796942"/>
    <lineage>
        <taxon>Bacteria</taxon>
        <taxon>Bacillati</taxon>
        <taxon>Bacillota</taxon>
        <taxon>Clostridia</taxon>
        <taxon>Lachnospirales</taxon>
        <taxon>Lachnospiraceae</taxon>
        <taxon>Stomatobaculum</taxon>
    </lineage>
</organism>
<accession>A0AA37DG44</accession>
<feature type="domain" description="Metallo-beta-lactamase" evidence="2">
    <location>
        <begin position="112"/>
        <end position="298"/>
    </location>
</feature>
<proteinExistence type="predicted"/>
<keyword evidence="1" id="KW-0732">Signal</keyword>
<dbReference type="SMART" id="SM00849">
    <property type="entry name" value="Lactamase_B"/>
    <property type="match status" value="1"/>
</dbReference>
<evidence type="ECO:0000313" key="4">
    <source>
        <dbReference type="Proteomes" id="UP000018466"/>
    </source>
</evidence>
<dbReference type="EMBL" id="AGEL01000007">
    <property type="protein sequence ID" value="EHO16483.1"/>
    <property type="molecule type" value="Genomic_DNA"/>
</dbReference>
<comment type="caution">
    <text evidence="3">The sequence shown here is derived from an EMBL/GenBank/DDBJ whole genome shotgun (WGS) entry which is preliminary data.</text>
</comment>
<dbReference type="RefSeq" id="WP_009533015.1">
    <property type="nucleotide sequence ID" value="NZ_JH590863.1"/>
</dbReference>
<dbReference type="GeneID" id="86940943"/>
<dbReference type="Gene3D" id="3.60.15.10">
    <property type="entry name" value="Ribonuclease Z/Hydroxyacylglutathione hydrolase-like"/>
    <property type="match status" value="1"/>
</dbReference>
<dbReference type="Pfam" id="PF00753">
    <property type="entry name" value="Lactamase_B"/>
    <property type="match status" value="1"/>
</dbReference>
<protein>
    <recommendedName>
        <fullName evidence="2">Metallo-beta-lactamase domain-containing protein</fullName>
    </recommendedName>
</protein>
<dbReference type="InterPro" id="IPR036866">
    <property type="entry name" value="RibonucZ/Hydroxyglut_hydro"/>
</dbReference>
<evidence type="ECO:0000256" key="1">
    <source>
        <dbReference type="SAM" id="SignalP"/>
    </source>
</evidence>
<dbReference type="Proteomes" id="UP000018466">
    <property type="component" value="Unassembled WGS sequence"/>
</dbReference>
<evidence type="ECO:0000313" key="3">
    <source>
        <dbReference type="EMBL" id="EHO16483.1"/>
    </source>
</evidence>
<dbReference type="PANTHER" id="PTHR30619">
    <property type="entry name" value="DNA INTERNALIZATION/COMPETENCE PROTEIN COMEC/REC2"/>
    <property type="match status" value="1"/>
</dbReference>
<reference evidence="3 4" key="1">
    <citation type="submission" date="2011-10" db="EMBL/GenBank/DDBJ databases">
        <title>The Genome Sequence of Lachnospiraceae bacterium ACC2.</title>
        <authorList>
            <consortium name="The Broad Institute Genome Sequencing Platform"/>
            <person name="Earl A."/>
            <person name="Ward D."/>
            <person name="Feldgarden M."/>
            <person name="Gevers D."/>
            <person name="Sizova M."/>
            <person name="Hazen A."/>
            <person name="Epstein S."/>
            <person name="Young S.K."/>
            <person name="Zeng Q."/>
            <person name="Gargeya S."/>
            <person name="Fitzgerald M."/>
            <person name="Haas B."/>
            <person name="Abouelleil A."/>
            <person name="Alvarado L."/>
            <person name="Arachchi H.M."/>
            <person name="Berlin A."/>
            <person name="Brown A."/>
            <person name="Chapman S.B."/>
            <person name="Chen Z."/>
            <person name="Dunbar C."/>
            <person name="Freedman E."/>
            <person name="Gearin G."/>
            <person name="Goldberg J."/>
            <person name="Griggs A."/>
            <person name="Gujja S."/>
            <person name="Heiman D."/>
            <person name="Howarth C."/>
            <person name="Larson L."/>
            <person name="Lui A."/>
            <person name="MacDonald P.J.P."/>
            <person name="Montmayeur A."/>
            <person name="Murphy C."/>
            <person name="Neiman D."/>
            <person name="Pearson M."/>
            <person name="Priest M."/>
            <person name="Roberts A."/>
            <person name="Saif S."/>
            <person name="Shea T."/>
            <person name="Shenoy N."/>
            <person name="Sisk P."/>
            <person name="Stolte C."/>
            <person name="Sykes S."/>
            <person name="Wortman J."/>
            <person name="Nusbaum C."/>
            <person name="Birren B."/>
        </authorList>
    </citation>
    <scope>NUCLEOTIDE SEQUENCE [LARGE SCALE GENOMIC DNA]</scope>
    <source>
        <strain evidence="3 4">ACC2</strain>
    </source>
</reference>
<name>A0AA37DG44_9FIRM</name>
<dbReference type="PANTHER" id="PTHR30619:SF1">
    <property type="entry name" value="RECOMBINATION PROTEIN 2"/>
    <property type="match status" value="1"/>
</dbReference>
<dbReference type="SUPFAM" id="SSF56281">
    <property type="entry name" value="Metallo-hydrolase/oxidoreductase"/>
    <property type="match status" value="1"/>
</dbReference>
<dbReference type="InterPro" id="IPR001279">
    <property type="entry name" value="Metallo-B-lactamas"/>
</dbReference>
<dbReference type="AlphaFoldDB" id="A0AA37DG44"/>
<sequence>MRKLIRRTAALTLALVTLAAGSVRADVVQRGASAATTAAATESGTSGGAVVDQNSVGTAETAANQSSTAAVQATTAAASHGSGVNSGAAKVVTSTLFGGDELMLVAPRSASQMMSFVVTTKAGKVLVFDGGTEHDTEHLKEVLRAKGGHVTAWFITHPHSDHVGALTKILQDPNSGIKIDAVYYNFQPQEWYNTNEAYRADMVAQCRSAIETLPESARHTVHKGDNIPIDDITVHVMNDPYLSSVNSINNSSVAYRLDVSGRKILFLGDMGVQAGNQLVADYANNPGALRADIVQMAHHGQQGVGRNVYEMVKPEICLWPTPLWLWENNNGGGLNSGNWRTLEVRGWMRQLGVKTHVVAKDGDQVLR</sequence>
<dbReference type="InterPro" id="IPR052159">
    <property type="entry name" value="Competence_DNA_uptake"/>
</dbReference>
<feature type="signal peptide" evidence="1">
    <location>
        <begin position="1"/>
        <end position="25"/>
    </location>
</feature>
<gene>
    <name evidence="3" type="ORF">HMPREF9623_01182</name>
</gene>
<keyword evidence="4" id="KW-1185">Reference proteome</keyword>
<evidence type="ECO:0000259" key="2">
    <source>
        <dbReference type="SMART" id="SM00849"/>
    </source>
</evidence>